<gene>
    <name evidence="2" type="ORF">ACEZDG_16130</name>
</gene>
<evidence type="ECO:0008006" key="4">
    <source>
        <dbReference type="Google" id="ProtNLM"/>
    </source>
</evidence>
<name>A0ABV6VAP1_9ACTN</name>
<evidence type="ECO:0000313" key="3">
    <source>
        <dbReference type="Proteomes" id="UP001592582"/>
    </source>
</evidence>
<dbReference type="RefSeq" id="WP_380509161.1">
    <property type="nucleotide sequence ID" value="NZ_JBHEZX010000006.1"/>
</dbReference>
<proteinExistence type="predicted"/>
<reference evidence="2 3" key="1">
    <citation type="submission" date="2024-09" db="EMBL/GenBank/DDBJ databases">
        <authorList>
            <person name="Lee S.D."/>
        </authorList>
    </citation>
    <scope>NUCLEOTIDE SEQUENCE [LARGE SCALE GENOMIC DNA]</scope>
    <source>
        <strain evidence="2 3">N1-1</strain>
    </source>
</reference>
<feature type="region of interest" description="Disordered" evidence="1">
    <location>
        <begin position="17"/>
        <end position="45"/>
    </location>
</feature>
<sequence>MLTIVHLLLTGDTYPAPARRGARRNGTPLRPSAKTDLAAAPVGTG</sequence>
<keyword evidence="3" id="KW-1185">Reference proteome</keyword>
<accession>A0ABV6VAP1</accession>
<dbReference type="EMBL" id="JBHEZX010000006">
    <property type="protein sequence ID" value="MFC1410794.1"/>
    <property type="molecule type" value="Genomic_DNA"/>
</dbReference>
<protein>
    <recommendedName>
        <fullName evidence="4">Transposase</fullName>
    </recommendedName>
</protein>
<evidence type="ECO:0000256" key="1">
    <source>
        <dbReference type="SAM" id="MobiDB-lite"/>
    </source>
</evidence>
<comment type="caution">
    <text evidence="2">The sequence shown here is derived from an EMBL/GenBank/DDBJ whole genome shotgun (WGS) entry which is preliminary data.</text>
</comment>
<dbReference type="Proteomes" id="UP001592582">
    <property type="component" value="Unassembled WGS sequence"/>
</dbReference>
<evidence type="ECO:0000313" key="2">
    <source>
        <dbReference type="EMBL" id="MFC1410794.1"/>
    </source>
</evidence>
<organism evidence="2 3">
    <name type="scientific">Streptacidiphilus alkalitolerans</name>
    <dbReference type="NCBI Taxonomy" id="3342712"/>
    <lineage>
        <taxon>Bacteria</taxon>
        <taxon>Bacillati</taxon>
        <taxon>Actinomycetota</taxon>
        <taxon>Actinomycetes</taxon>
        <taxon>Kitasatosporales</taxon>
        <taxon>Streptomycetaceae</taxon>
        <taxon>Streptacidiphilus</taxon>
    </lineage>
</organism>